<proteinExistence type="predicted"/>
<dbReference type="Pfam" id="PF13445">
    <property type="entry name" value="zf-RING_UBOX"/>
    <property type="match status" value="1"/>
</dbReference>
<keyword evidence="2" id="KW-0863">Zinc-finger</keyword>
<protein>
    <recommendedName>
        <fullName evidence="5">RING-type domain-containing protein</fullName>
    </recommendedName>
</protein>
<dbReference type="SUPFAM" id="SSF57850">
    <property type="entry name" value="RING/U-box"/>
    <property type="match status" value="1"/>
</dbReference>
<reference evidence="6 7" key="1">
    <citation type="submission" date="2015-08" db="EMBL/GenBank/DDBJ databases">
        <title>Next Generation Sequencing and Analysis of the Genome of Puccinia sorghi L Schw, the Causal Agent of Maize Common Rust.</title>
        <authorList>
            <person name="Rochi L."/>
            <person name="Burguener G."/>
            <person name="Darino M."/>
            <person name="Turjanski A."/>
            <person name="Kreff E."/>
            <person name="Dieguez M.J."/>
            <person name="Sacco F."/>
        </authorList>
    </citation>
    <scope>NUCLEOTIDE SEQUENCE [LARGE SCALE GENOMIC DNA]</scope>
    <source>
        <strain evidence="6 7">RO10H11247</strain>
    </source>
</reference>
<dbReference type="InterPro" id="IPR013083">
    <property type="entry name" value="Znf_RING/FYVE/PHD"/>
</dbReference>
<feature type="domain" description="RING-type" evidence="5">
    <location>
        <begin position="153"/>
        <end position="266"/>
    </location>
</feature>
<dbReference type="EMBL" id="LAVV01007825">
    <property type="protein sequence ID" value="KNZ54651.1"/>
    <property type="molecule type" value="Genomic_DNA"/>
</dbReference>
<accession>A0A0L6V1K7</accession>
<evidence type="ECO:0000313" key="7">
    <source>
        <dbReference type="Proteomes" id="UP000037035"/>
    </source>
</evidence>
<keyword evidence="1" id="KW-0479">Metal-binding</keyword>
<name>A0A0L6V1K7_9BASI</name>
<feature type="compositionally biased region" description="Low complexity" evidence="4">
    <location>
        <begin position="486"/>
        <end position="495"/>
    </location>
</feature>
<feature type="region of interest" description="Disordered" evidence="4">
    <location>
        <begin position="383"/>
        <end position="414"/>
    </location>
</feature>
<dbReference type="InterPro" id="IPR001841">
    <property type="entry name" value="Znf_RING"/>
</dbReference>
<comment type="caution">
    <text evidence="6">The sequence shown here is derived from an EMBL/GenBank/DDBJ whole genome shotgun (WGS) entry which is preliminary data.</text>
</comment>
<dbReference type="Gene3D" id="3.30.40.10">
    <property type="entry name" value="Zinc/RING finger domain, C3HC4 (zinc finger)"/>
    <property type="match status" value="1"/>
</dbReference>
<evidence type="ECO:0000256" key="2">
    <source>
        <dbReference type="ARBA" id="ARBA00022771"/>
    </source>
</evidence>
<gene>
    <name evidence="6" type="ORF">VP01_2891g4</name>
</gene>
<feature type="compositionally biased region" description="Low complexity" evidence="4">
    <location>
        <begin position="539"/>
        <end position="551"/>
    </location>
</feature>
<feature type="compositionally biased region" description="Basic and acidic residues" evidence="4">
    <location>
        <begin position="1"/>
        <end position="11"/>
    </location>
</feature>
<dbReference type="Proteomes" id="UP000037035">
    <property type="component" value="Unassembled WGS sequence"/>
</dbReference>
<evidence type="ECO:0000259" key="5">
    <source>
        <dbReference type="SMART" id="SM00184"/>
    </source>
</evidence>
<keyword evidence="3" id="KW-0862">Zinc</keyword>
<dbReference type="GO" id="GO:0008270">
    <property type="term" value="F:zinc ion binding"/>
    <property type="evidence" value="ECO:0007669"/>
    <property type="project" value="UniProtKB-KW"/>
</dbReference>
<feature type="compositionally biased region" description="Low complexity" evidence="4">
    <location>
        <begin position="57"/>
        <end position="90"/>
    </location>
</feature>
<evidence type="ECO:0000313" key="6">
    <source>
        <dbReference type="EMBL" id="KNZ54651.1"/>
    </source>
</evidence>
<evidence type="ECO:0000256" key="4">
    <source>
        <dbReference type="SAM" id="MobiDB-lite"/>
    </source>
</evidence>
<dbReference type="OrthoDB" id="6105938at2759"/>
<dbReference type="VEuPathDB" id="FungiDB:VP01_2891g4"/>
<keyword evidence="7" id="KW-1185">Reference proteome</keyword>
<dbReference type="InterPro" id="IPR027370">
    <property type="entry name" value="Znf-RING_euk"/>
</dbReference>
<dbReference type="AlphaFoldDB" id="A0A0L6V1K7"/>
<feature type="region of interest" description="Disordered" evidence="4">
    <location>
        <begin position="189"/>
        <end position="229"/>
    </location>
</feature>
<dbReference type="SMART" id="SM00184">
    <property type="entry name" value="RING"/>
    <property type="match status" value="1"/>
</dbReference>
<feature type="compositionally biased region" description="Polar residues" evidence="4">
    <location>
        <begin position="28"/>
        <end position="41"/>
    </location>
</feature>
<feature type="region of interest" description="Disordered" evidence="4">
    <location>
        <begin position="1"/>
        <end position="113"/>
    </location>
</feature>
<evidence type="ECO:0000256" key="1">
    <source>
        <dbReference type="ARBA" id="ARBA00022723"/>
    </source>
</evidence>
<sequence length="643" mass="71253">MAEKRRQRSADSDETETQQKLLTKRTRTNNNIPRPQHNQKMAQAAMARIKKRDTPTEKQTTTTHTNPTSHQSLSPQSSSHSSNLTNTQNHLSNPPHPSNDHPQTDPATTSDLHQQITKLKEHIETINKTVSTYKEVAENQTTLIDSIKSSLSCNICLEVLDSPYALLCGHIFCHKDLYAWFHRTNPSSDRYDSDADDLDDEDSHNTRNDNSIRFGEPRHFGDNSSDSELVQSALNRTGPPRRNPDRGGLRPLSWNRRRKNLICPQCRAAVIQRPMPLYAIKEVADKLKTVGTPAPSSSCPAGSFRNLVEQHRDEKDLTWGQLFHSDDNQDRHLSNVRRDPAEHRHVVVDLEDGVRRCSRCAWEIGSNGICEGCQTRYAALDTDDSDDESFRAHHEDSEDMGTNYETDGEEHRSRDGSLVMVDQVAHFWGRPIGSMSPESGTDDGAPMMRMVSQLGDDSGDGSSDVQAVRRGRLAFPDGQPRRPAGRWRAAPSRRAVSIASDSSFVPSDRPHYSPSHDPSMGDTTEEDDPHDGPLGGYRAGSSIGRGRSLSSLDGYASNQSDVGTPIDRSPTTHGGSSDLHSDSDVGVRPSSTEPDRSDDDDDDRYSHDHASSSNGHSIHSAACLSPSSHSDSHDQYDSDYSSL</sequence>
<evidence type="ECO:0000256" key="3">
    <source>
        <dbReference type="ARBA" id="ARBA00022833"/>
    </source>
</evidence>
<feature type="region of interest" description="Disordered" evidence="4">
    <location>
        <begin position="430"/>
        <end position="643"/>
    </location>
</feature>
<organism evidence="6 7">
    <name type="scientific">Puccinia sorghi</name>
    <dbReference type="NCBI Taxonomy" id="27349"/>
    <lineage>
        <taxon>Eukaryota</taxon>
        <taxon>Fungi</taxon>
        <taxon>Dikarya</taxon>
        <taxon>Basidiomycota</taxon>
        <taxon>Pucciniomycotina</taxon>
        <taxon>Pucciniomycetes</taxon>
        <taxon>Pucciniales</taxon>
        <taxon>Pucciniaceae</taxon>
        <taxon>Puccinia</taxon>
    </lineage>
</organism>
<dbReference type="STRING" id="27349.A0A0L6V1K7"/>